<sequence length="379" mass="42232">MESEGSRDLIFPTPSEPSEAPLPNLTPRHQELIPTPCGPIKPWSELSCPVKVYFCITLVSLLSIIGLTIKTLVQKSDENFTISLIQLIGVVFCIYYVTRGILQENRQELIVFTLSILLVMLRSLVNFLVLAAEDKPMRKDPVILARFVVILLVGFFEVICAVILIQGRGMMAFRVGGALESLQAQYFMLNLCFSMLTFDLQAQLCLCVLILTSGLYASLQHSLILIIGVLWAGLKVTIGILAILRELKALVWIFLVQNVPEVAYLFYLLYTISRAWGQGSSYTGEAAAIVGSCISVAIKSVLLWALVHVYRSFGQGLRERSEWTLAAPKPLPCHWALEDPPPILQMPRVPSKLMAKLGFKPRSFDFKPNRRPQRVSPGA</sequence>
<accession>A0A4X2MBI6</accession>
<feature type="domain" description="DUF7789" evidence="3">
    <location>
        <begin position="177"/>
        <end position="307"/>
    </location>
</feature>
<feature type="domain" description="DUF7789" evidence="3">
    <location>
        <begin position="37"/>
        <end position="166"/>
    </location>
</feature>
<dbReference type="InterPro" id="IPR056691">
    <property type="entry name" value="DUF7789"/>
</dbReference>
<keyword evidence="2" id="KW-0812">Transmembrane</keyword>
<gene>
    <name evidence="4" type="primary">LOC114038168</name>
</gene>
<evidence type="ECO:0000259" key="3">
    <source>
        <dbReference type="Pfam" id="PF25044"/>
    </source>
</evidence>
<evidence type="ECO:0000313" key="4">
    <source>
        <dbReference type="Ensembl" id="ENSVURP00010030925.1"/>
    </source>
</evidence>
<feature type="transmembrane region" description="Helical" evidence="2">
    <location>
        <begin position="287"/>
        <end position="310"/>
    </location>
</feature>
<reference evidence="4" key="3">
    <citation type="submission" date="2025-09" db="UniProtKB">
        <authorList>
            <consortium name="Ensembl"/>
        </authorList>
    </citation>
    <scope>IDENTIFICATION</scope>
</reference>
<feature type="transmembrane region" description="Helical" evidence="2">
    <location>
        <begin position="186"/>
        <end position="211"/>
    </location>
</feature>
<feature type="transmembrane region" description="Helical" evidence="2">
    <location>
        <begin position="223"/>
        <end position="244"/>
    </location>
</feature>
<reference evidence="4" key="2">
    <citation type="submission" date="2025-08" db="UniProtKB">
        <authorList>
            <consortium name="Ensembl"/>
        </authorList>
    </citation>
    <scope>IDENTIFICATION</scope>
</reference>
<proteinExistence type="predicted"/>
<feature type="transmembrane region" description="Helical" evidence="2">
    <location>
        <begin position="79"/>
        <end position="97"/>
    </location>
</feature>
<dbReference type="PANTHER" id="PTHR39299:SF1">
    <property type="entry name" value="TRANSMEMBRANE PROTEIN"/>
    <property type="match status" value="1"/>
</dbReference>
<evidence type="ECO:0000256" key="1">
    <source>
        <dbReference type="SAM" id="MobiDB-lite"/>
    </source>
</evidence>
<feature type="transmembrane region" description="Helical" evidence="2">
    <location>
        <begin position="109"/>
        <end position="131"/>
    </location>
</feature>
<dbReference type="Ensembl" id="ENSVURT00010035213.1">
    <property type="protein sequence ID" value="ENSVURP00010030925.1"/>
    <property type="gene ID" value="ENSVURG00010023650.1"/>
</dbReference>
<evidence type="ECO:0000256" key="2">
    <source>
        <dbReference type="SAM" id="Phobius"/>
    </source>
</evidence>
<name>A0A4X2MBI6_VOMUR</name>
<organism evidence="4 5">
    <name type="scientific">Vombatus ursinus</name>
    <name type="common">Common wombat</name>
    <dbReference type="NCBI Taxonomy" id="29139"/>
    <lineage>
        <taxon>Eukaryota</taxon>
        <taxon>Metazoa</taxon>
        <taxon>Chordata</taxon>
        <taxon>Craniata</taxon>
        <taxon>Vertebrata</taxon>
        <taxon>Euteleostomi</taxon>
        <taxon>Mammalia</taxon>
        <taxon>Metatheria</taxon>
        <taxon>Diprotodontia</taxon>
        <taxon>Vombatidae</taxon>
        <taxon>Vombatus</taxon>
    </lineage>
</organism>
<keyword evidence="2" id="KW-1133">Transmembrane helix</keyword>
<dbReference type="AlphaFoldDB" id="A0A4X2MBI6"/>
<dbReference type="Proteomes" id="UP000314987">
    <property type="component" value="Unassembled WGS sequence"/>
</dbReference>
<dbReference type="Pfam" id="PF25044">
    <property type="entry name" value="DUF7789"/>
    <property type="match status" value="2"/>
</dbReference>
<keyword evidence="5" id="KW-1185">Reference proteome</keyword>
<dbReference type="GeneTree" id="ENSGT00520000060938"/>
<evidence type="ECO:0000313" key="5">
    <source>
        <dbReference type="Proteomes" id="UP000314987"/>
    </source>
</evidence>
<feature type="transmembrane region" description="Helical" evidence="2">
    <location>
        <begin position="249"/>
        <end position="267"/>
    </location>
</feature>
<protein>
    <recommendedName>
        <fullName evidence="3">DUF7789 domain-containing protein</fullName>
    </recommendedName>
</protein>
<dbReference type="PANTHER" id="PTHR39299">
    <property type="entry name" value="TRANSMEMBRANE PROTEIN"/>
    <property type="match status" value="1"/>
</dbReference>
<feature type="region of interest" description="Disordered" evidence="1">
    <location>
        <begin position="1"/>
        <end position="25"/>
    </location>
</feature>
<feature type="transmembrane region" description="Helical" evidence="2">
    <location>
        <begin position="143"/>
        <end position="165"/>
    </location>
</feature>
<dbReference type="OMA" id="RERMFAP"/>
<dbReference type="STRING" id="29139.ENSVURP00010030925"/>
<keyword evidence="2" id="KW-0472">Membrane</keyword>
<reference evidence="5" key="1">
    <citation type="submission" date="2018-12" db="EMBL/GenBank/DDBJ databases">
        <authorList>
            <person name="Yazar S."/>
        </authorList>
    </citation>
    <scope>NUCLEOTIDE SEQUENCE [LARGE SCALE GENOMIC DNA]</scope>
</reference>
<feature type="transmembrane region" description="Helical" evidence="2">
    <location>
        <begin position="52"/>
        <end position="73"/>
    </location>
</feature>